<accession>A0A1C4ZDD7</accession>
<dbReference type="RefSeq" id="WP_018789244.1">
    <property type="nucleotide sequence ID" value="NZ_FMCV01000016.1"/>
</dbReference>
<evidence type="ECO:0000313" key="2">
    <source>
        <dbReference type="Proteomes" id="UP000198551"/>
    </source>
</evidence>
<sequence length="265" mass="28946">MGIDYSHPNIEALDALGILSEYDQEHGQEVGWARSVIQQYWWVDFTPVSGTGGQLPVTVPMWDEEERALIDWFEAEVVDQWDTIVPNTLDDQVGVDGYNEDDPKYELETTVDHPEDSEYSGGDNPNHELSVSTEALRHMANQVDRVVGLTDGTNILLTVRNQLAELNMLPGGFAKAEVLRQRIEGVSADDAGLRGDVMGVLLATHGALVAVKEGLLQIADGYDNAEEFNDMTASSLREQMGSAWGKIEGLSEYGASSSTNTGGDQ</sequence>
<name>A0A1C4ZDD7_9ACTN</name>
<dbReference type="Proteomes" id="UP000198551">
    <property type="component" value="Unassembled WGS sequence"/>
</dbReference>
<evidence type="ECO:0000313" key="1">
    <source>
        <dbReference type="EMBL" id="SCF31007.1"/>
    </source>
</evidence>
<dbReference type="AlphaFoldDB" id="A0A1C4ZDD7"/>
<gene>
    <name evidence="1" type="ORF">GA0070215_11667</name>
</gene>
<protein>
    <submittedName>
        <fullName evidence="1">Uncharacterized protein</fullName>
    </submittedName>
</protein>
<dbReference type="EMBL" id="FMCV01000016">
    <property type="protein sequence ID" value="SCF31007.1"/>
    <property type="molecule type" value="Genomic_DNA"/>
</dbReference>
<reference evidence="2" key="1">
    <citation type="submission" date="2016-06" db="EMBL/GenBank/DDBJ databases">
        <authorList>
            <person name="Varghese N."/>
        </authorList>
    </citation>
    <scope>NUCLEOTIDE SEQUENCE [LARGE SCALE GENOMIC DNA]</scope>
    <source>
        <strain evidence="2">DSM 45555</strain>
    </source>
</reference>
<proteinExistence type="predicted"/>
<organism evidence="1 2">
    <name type="scientific">Micromonospora marina</name>
    <dbReference type="NCBI Taxonomy" id="307120"/>
    <lineage>
        <taxon>Bacteria</taxon>
        <taxon>Bacillati</taxon>
        <taxon>Actinomycetota</taxon>
        <taxon>Actinomycetes</taxon>
        <taxon>Micromonosporales</taxon>
        <taxon>Micromonosporaceae</taxon>
        <taxon>Micromonospora</taxon>
    </lineage>
</organism>
<keyword evidence="2" id="KW-1185">Reference proteome</keyword>